<dbReference type="RefSeq" id="WP_390317773.1">
    <property type="nucleotide sequence ID" value="NZ_JBHSPB010000011.1"/>
</dbReference>
<evidence type="ECO:0000256" key="1">
    <source>
        <dbReference type="ARBA" id="ARBA00004651"/>
    </source>
</evidence>
<evidence type="ECO:0000259" key="9">
    <source>
        <dbReference type="PROSITE" id="PS50929"/>
    </source>
</evidence>
<dbReference type="PROSITE" id="PS50893">
    <property type="entry name" value="ABC_TRANSPORTER_2"/>
    <property type="match status" value="1"/>
</dbReference>
<dbReference type="EMBL" id="JBHSPB010000011">
    <property type="protein sequence ID" value="MFC5722371.1"/>
    <property type="molecule type" value="Genomic_DNA"/>
</dbReference>
<dbReference type="Pfam" id="PF00005">
    <property type="entry name" value="ABC_tran"/>
    <property type="match status" value="1"/>
</dbReference>
<evidence type="ECO:0000256" key="5">
    <source>
        <dbReference type="ARBA" id="ARBA00022989"/>
    </source>
</evidence>
<comment type="caution">
    <text evidence="10">The sequence shown here is derived from an EMBL/GenBank/DDBJ whole genome shotgun (WGS) entry which is preliminary data.</text>
</comment>
<keyword evidence="6 7" id="KW-0472">Membrane</keyword>
<feature type="transmembrane region" description="Helical" evidence="7">
    <location>
        <begin position="205"/>
        <end position="222"/>
    </location>
</feature>
<dbReference type="PANTHER" id="PTHR43394:SF1">
    <property type="entry name" value="ATP-BINDING CASSETTE SUB-FAMILY B MEMBER 10, MITOCHONDRIAL"/>
    <property type="match status" value="1"/>
</dbReference>
<accession>A0ABW0Z4W9</accession>
<evidence type="ECO:0000256" key="2">
    <source>
        <dbReference type="ARBA" id="ARBA00022692"/>
    </source>
</evidence>
<comment type="subcellular location">
    <subcellularLocation>
        <location evidence="1">Cell membrane</location>
        <topology evidence="1">Multi-pass membrane protein</topology>
    </subcellularLocation>
</comment>
<dbReference type="InterPro" id="IPR039421">
    <property type="entry name" value="Type_1_exporter"/>
</dbReference>
<dbReference type="GO" id="GO:0005524">
    <property type="term" value="F:ATP binding"/>
    <property type="evidence" value="ECO:0007669"/>
    <property type="project" value="UniProtKB-KW"/>
</dbReference>
<dbReference type="Gene3D" id="3.40.50.300">
    <property type="entry name" value="P-loop containing nucleotide triphosphate hydrolases"/>
    <property type="match status" value="1"/>
</dbReference>
<evidence type="ECO:0000256" key="7">
    <source>
        <dbReference type="SAM" id="Phobius"/>
    </source>
</evidence>
<dbReference type="SUPFAM" id="SSF90123">
    <property type="entry name" value="ABC transporter transmembrane region"/>
    <property type="match status" value="1"/>
</dbReference>
<keyword evidence="4 10" id="KW-0067">ATP-binding</keyword>
<organism evidence="10 11">
    <name type="scientific">Streptomyces gamaensis</name>
    <dbReference type="NCBI Taxonomy" id="1763542"/>
    <lineage>
        <taxon>Bacteria</taxon>
        <taxon>Bacillati</taxon>
        <taxon>Actinomycetota</taxon>
        <taxon>Actinomycetes</taxon>
        <taxon>Kitasatosporales</taxon>
        <taxon>Streptomycetaceae</taxon>
        <taxon>Streptomyces</taxon>
    </lineage>
</organism>
<evidence type="ECO:0000259" key="8">
    <source>
        <dbReference type="PROSITE" id="PS50893"/>
    </source>
</evidence>
<feature type="domain" description="ABC transporter" evidence="8">
    <location>
        <begin position="384"/>
        <end position="619"/>
    </location>
</feature>
<dbReference type="InterPro" id="IPR027417">
    <property type="entry name" value="P-loop_NTPase"/>
</dbReference>
<dbReference type="InterPro" id="IPR003439">
    <property type="entry name" value="ABC_transporter-like_ATP-bd"/>
</dbReference>
<sequence length="632" mass="67023">MSETTCAKSPGSAGAPGHTADLAGALAAEDAPVLDKATQARVRARSRRLLGSLLRPWLSRSLLALAALVAENLGQLAGPLLIARAIDVGVPTAVAGRPGALVWCVAGFTACGLLAAGARYGFFRLSGSVGQSVLLELRTRIFEHAQRLPVAFHDAYTSGRVVSRLTSDVDAVRDLVETSLDGLLTSLLSVGGIAVLLLWLDLPLALVVLSSAVPLVLMTRWFRERSRQAYRRARNTVAEILVELGETLGGIRAVQAFRAEARAAARMNRLNDDFRDAHTDALHVVARYTAGVRLLGNASLALVLAIGSWRIANGTLPLGVLTAFLLYLRKFYDPLDELATFTNKYAAAAAALEKISGFLAVRSSVPEPAAPAFLAADRPERGRLRLRDVEFRYAPTGPLVLPRLDLTVPAGQTVAVVGETGAGKSTLAKLVARFYDPSAGAVLLDGVDLRDLAEADLRREVTLLTQENFLFSGTVAENLALARPDAAEADLHAAAAAVGAHAFITALPDGYATQVSKRGSRLSAGQRQMVALTRAFLADPTVLLLDEATSSLDIPTERAVQTAMAKVLADRTALIIAHRLSTVLAADRVLVMESGRIVEDGPPGQLIDASGPFSRMYRTWISTVDDGPPPGK</sequence>
<dbReference type="CDD" id="cd18546">
    <property type="entry name" value="ABC_6TM_Rv0194_D2_like"/>
    <property type="match status" value="1"/>
</dbReference>
<keyword evidence="3" id="KW-0547">Nucleotide-binding</keyword>
<dbReference type="SMART" id="SM00382">
    <property type="entry name" value="AAA"/>
    <property type="match status" value="1"/>
</dbReference>
<dbReference type="SUPFAM" id="SSF52540">
    <property type="entry name" value="P-loop containing nucleoside triphosphate hydrolases"/>
    <property type="match status" value="1"/>
</dbReference>
<keyword evidence="5 7" id="KW-1133">Transmembrane helix</keyword>
<dbReference type="InterPro" id="IPR036640">
    <property type="entry name" value="ABC1_TM_sf"/>
</dbReference>
<keyword evidence="2 7" id="KW-0812">Transmembrane</keyword>
<evidence type="ECO:0000313" key="11">
    <source>
        <dbReference type="Proteomes" id="UP001596083"/>
    </source>
</evidence>
<evidence type="ECO:0000256" key="4">
    <source>
        <dbReference type="ARBA" id="ARBA00022840"/>
    </source>
</evidence>
<feature type="transmembrane region" description="Helical" evidence="7">
    <location>
        <begin position="100"/>
        <end position="122"/>
    </location>
</feature>
<protein>
    <submittedName>
        <fullName evidence="10">ABC transporter ATP-binding protein</fullName>
    </submittedName>
</protein>
<keyword evidence="11" id="KW-1185">Reference proteome</keyword>
<dbReference type="InterPro" id="IPR003593">
    <property type="entry name" value="AAA+_ATPase"/>
</dbReference>
<dbReference type="PANTHER" id="PTHR43394">
    <property type="entry name" value="ATP-DEPENDENT PERMEASE MDL1, MITOCHONDRIAL"/>
    <property type="match status" value="1"/>
</dbReference>
<reference evidence="11" key="1">
    <citation type="journal article" date="2019" name="Int. J. Syst. Evol. Microbiol.">
        <title>The Global Catalogue of Microorganisms (GCM) 10K type strain sequencing project: providing services to taxonomists for standard genome sequencing and annotation.</title>
        <authorList>
            <consortium name="The Broad Institute Genomics Platform"/>
            <consortium name="The Broad Institute Genome Sequencing Center for Infectious Disease"/>
            <person name="Wu L."/>
            <person name="Ma J."/>
        </authorList>
    </citation>
    <scope>NUCLEOTIDE SEQUENCE [LARGE SCALE GENOMIC DNA]</scope>
    <source>
        <strain evidence="11">CGMCC 4.7304</strain>
    </source>
</reference>
<dbReference type="PROSITE" id="PS50929">
    <property type="entry name" value="ABC_TM1F"/>
    <property type="match status" value="1"/>
</dbReference>
<proteinExistence type="predicted"/>
<feature type="domain" description="ABC transmembrane type-1" evidence="9">
    <location>
        <begin position="62"/>
        <end position="347"/>
    </location>
</feature>
<gene>
    <name evidence="10" type="ORF">ACFP1Z_19580</name>
</gene>
<dbReference type="Gene3D" id="1.20.1560.10">
    <property type="entry name" value="ABC transporter type 1, transmembrane domain"/>
    <property type="match status" value="1"/>
</dbReference>
<evidence type="ECO:0000313" key="10">
    <source>
        <dbReference type="EMBL" id="MFC5722371.1"/>
    </source>
</evidence>
<evidence type="ECO:0000256" key="6">
    <source>
        <dbReference type="ARBA" id="ARBA00023136"/>
    </source>
</evidence>
<dbReference type="InterPro" id="IPR011527">
    <property type="entry name" value="ABC1_TM_dom"/>
</dbReference>
<evidence type="ECO:0000256" key="3">
    <source>
        <dbReference type="ARBA" id="ARBA00022741"/>
    </source>
</evidence>
<dbReference type="Proteomes" id="UP001596083">
    <property type="component" value="Unassembled WGS sequence"/>
</dbReference>
<dbReference type="Pfam" id="PF00664">
    <property type="entry name" value="ABC_membrane"/>
    <property type="match status" value="1"/>
</dbReference>
<name>A0ABW0Z4W9_9ACTN</name>